<dbReference type="SUPFAM" id="SSF51604">
    <property type="entry name" value="Enolase C-terminal domain-like"/>
    <property type="match status" value="1"/>
</dbReference>
<dbReference type="GeneID" id="26805357"/>
<evidence type="ECO:0000256" key="2">
    <source>
        <dbReference type="ARBA" id="ARBA00005031"/>
    </source>
</evidence>
<evidence type="ECO:0000256" key="12">
    <source>
        <dbReference type="ARBA" id="ARBA00048333"/>
    </source>
</evidence>
<dbReference type="SUPFAM" id="SSF54826">
    <property type="entry name" value="Enolase N-terminal domain-like"/>
    <property type="match status" value="1"/>
</dbReference>
<dbReference type="Proteomes" id="UP000037505">
    <property type="component" value="Unassembled WGS sequence"/>
</dbReference>
<evidence type="ECO:0000259" key="15">
    <source>
        <dbReference type="SMART" id="SM01192"/>
    </source>
</evidence>
<dbReference type="Pfam" id="PF08597">
    <property type="entry name" value="eIF3_subunit"/>
    <property type="match status" value="1"/>
</dbReference>
<evidence type="ECO:0000256" key="8">
    <source>
        <dbReference type="ARBA" id="ARBA00022917"/>
    </source>
</evidence>
<keyword evidence="7" id="KW-0460">Magnesium</keyword>
<dbReference type="Gene3D" id="3.20.20.120">
    <property type="entry name" value="Enolase-like C-terminal domain"/>
    <property type="match status" value="1"/>
</dbReference>
<protein>
    <recommendedName>
        <fullName evidence="13">Eukaryotic translation initiation factor 3 subunit J</fullName>
        <shortName evidence="13">eIF3j</shortName>
    </recommendedName>
    <alternativeName>
        <fullName evidence="13">Eukaryotic translation initiation factor 3 30 kDa subunit homolog</fullName>
        <shortName evidence="13">eIF-3 30 kDa subunit homolog</shortName>
    </alternativeName>
</protein>
<dbReference type="PROSITE" id="PS00164">
    <property type="entry name" value="ENOLASE"/>
    <property type="match status" value="1"/>
</dbReference>
<sequence length="714" mass="78189">MPISKIHARSVYDSRGNPTVEVDVVTETGLHRAIVPSGASTGQHEAHELRDGDKTHWGGKGVLKAVANVNDTIAPAVIKENLDVKDQSKVDEFLNKLDGTANKSNLGANAILGVSLAIAKAGAAEKGVPLYAHISDLAGTKKPYVLPVPFQNVLNGGSHAGGRLAFQEFMIVPSSAPSFSEALRQGAEVYQKLKALAKKKYGQSAGNVGDEGGVAPDIQTAEEALDLITEAIEQAGYTGQMKIAMDVASSEFYKADVKKYDLDFKNPDSDSSKWLTYEQLADLYKTLASKYPIVSIEDPFAEDDWEAWSYFYKTSDFQIVGDDLTVTNPLRIKKAIETKACNALLLKVNQIGTLTESIQAAKDSYADNWGVMVSHRSGETEDVTIADIAVGLRSGQIKTGAPARSERLAKLNQILRIEEELGDNAVYAGEKFRTSVNLLLSLQRHFTDNSYFSVADDEEDSASPPPVAPRRRFDDEEEEEVLDSWDAAEDSEVEREKAAKAAEAKAKADAEAAAKKKSKSQRIQEHQEERKKKAEEEESESEDEDDSDKRARLRRAQKDADLKHAEDLFGDIDLNRNRGAPKAIVISDSADPTQAVDLSAMPLFKPTTKDQFARLTSTLIPLLTPHSKKPHYSLWAQEFAKQLVKELNSADVKKIASAMTTMSNEKMREERAADKGSKKTKAAKTKVSLVTSRDNKLDADYDNGDDGLGDDDFM</sequence>
<keyword evidence="10" id="KW-0324">Glycolysis</keyword>
<dbReference type="Gene3D" id="3.30.390.10">
    <property type="entry name" value="Enolase-like, N-terminal domain"/>
    <property type="match status" value="1"/>
</dbReference>
<comment type="catalytic activity">
    <reaction evidence="12">
        <text>(2R)-2-phosphoglycerate = phosphoenolpyruvate + H2O</text>
        <dbReference type="Rhea" id="RHEA:10164"/>
        <dbReference type="ChEBI" id="CHEBI:15377"/>
        <dbReference type="ChEBI" id="CHEBI:58289"/>
        <dbReference type="ChEBI" id="CHEBI:58702"/>
        <dbReference type="EC" id="4.2.1.11"/>
    </reaction>
</comment>
<feature type="compositionally biased region" description="Basic and acidic residues" evidence="14">
    <location>
        <begin position="665"/>
        <end position="677"/>
    </location>
</feature>
<dbReference type="SMART" id="SM01192">
    <property type="entry name" value="Enolase_C"/>
    <property type="match status" value="1"/>
</dbReference>
<comment type="subunit">
    <text evidence="13">Component of the eukaryotic translation initiation factor 3 (eIF-3) complex.</text>
</comment>
<dbReference type="InterPro" id="IPR000941">
    <property type="entry name" value="Enolase"/>
</dbReference>
<dbReference type="UniPathway" id="UPA00109">
    <property type="reaction ID" value="UER00187"/>
</dbReference>
<evidence type="ECO:0000256" key="10">
    <source>
        <dbReference type="ARBA" id="ARBA00023152"/>
    </source>
</evidence>
<dbReference type="PANTHER" id="PTHR11902">
    <property type="entry name" value="ENOLASE"/>
    <property type="match status" value="1"/>
</dbReference>
<feature type="compositionally biased region" description="Acidic residues" evidence="14">
    <location>
        <begin position="536"/>
        <end position="546"/>
    </location>
</feature>
<dbReference type="GO" id="GO:0033290">
    <property type="term" value="C:eukaryotic 48S preinitiation complex"/>
    <property type="evidence" value="ECO:0007669"/>
    <property type="project" value="UniProtKB-UniRule"/>
</dbReference>
<dbReference type="SFLD" id="SFLDS00001">
    <property type="entry name" value="Enolase"/>
    <property type="match status" value="1"/>
</dbReference>
<dbReference type="Gene3D" id="1.10.246.60">
    <property type="entry name" value="Eukaryotic translation initiation factor 3 like domains"/>
    <property type="match status" value="1"/>
</dbReference>
<evidence type="ECO:0000256" key="5">
    <source>
        <dbReference type="ARBA" id="ARBA00022490"/>
    </source>
</evidence>
<dbReference type="GO" id="GO:0001732">
    <property type="term" value="P:formation of cytoplasmic translation initiation complex"/>
    <property type="evidence" value="ECO:0007669"/>
    <property type="project" value="UniProtKB-UniRule"/>
</dbReference>
<dbReference type="GO" id="GO:0004634">
    <property type="term" value="F:phosphopyruvate hydratase activity"/>
    <property type="evidence" value="ECO:0007669"/>
    <property type="project" value="UniProtKB-EC"/>
</dbReference>
<dbReference type="InterPro" id="IPR023194">
    <property type="entry name" value="eIF3-like_dom_sf"/>
</dbReference>
<dbReference type="GO" id="GO:0000015">
    <property type="term" value="C:phosphopyruvate hydratase complex"/>
    <property type="evidence" value="ECO:0007669"/>
    <property type="project" value="InterPro"/>
</dbReference>
<feature type="compositionally biased region" description="Acidic residues" evidence="14">
    <location>
        <begin position="475"/>
        <end position="493"/>
    </location>
</feature>
<keyword evidence="18" id="KW-1185">Reference proteome</keyword>
<name>A0A0L1J5Z9_ASPN3</name>
<feature type="compositionally biased region" description="Basic and acidic residues" evidence="14">
    <location>
        <begin position="494"/>
        <end position="514"/>
    </location>
</feature>
<dbReference type="Pfam" id="PF00113">
    <property type="entry name" value="Enolase_C"/>
    <property type="match status" value="1"/>
</dbReference>
<comment type="subunit">
    <text evidence="4">Homodimer.</text>
</comment>
<dbReference type="GO" id="GO:0006096">
    <property type="term" value="P:glycolytic process"/>
    <property type="evidence" value="ECO:0007669"/>
    <property type="project" value="UniProtKB-UniPathway"/>
</dbReference>
<dbReference type="InterPro" id="IPR036849">
    <property type="entry name" value="Enolase-like_C_sf"/>
</dbReference>
<gene>
    <name evidence="13" type="primary">HCR1</name>
    <name evidence="17" type="ORF">ANOM_003553</name>
</gene>
<dbReference type="SMART" id="SM01193">
    <property type="entry name" value="Enolase_N"/>
    <property type="match status" value="1"/>
</dbReference>
<dbReference type="FunFam" id="1.10.246.60:FF:000003">
    <property type="entry name" value="Eukaryotic translation initiation factor 3 subunit J"/>
    <property type="match status" value="1"/>
</dbReference>
<organism evidence="17 18">
    <name type="scientific">Aspergillus nomiae NRRL (strain ATCC 15546 / NRRL 13137 / CBS 260.88 / M93)</name>
    <dbReference type="NCBI Taxonomy" id="1509407"/>
    <lineage>
        <taxon>Eukaryota</taxon>
        <taxon>Fungi</taxon>
        <taxon>Dikarya</taxon>
        <taxon>Ascomycota</taxon>
        <taxon>Pezizomycotina</taxon>
        <taxon>Eurotiomycetes</taxon>
        <taxon>Eurotiomycetidae</taxon>
        <taxon>Eurotiales</taxon>
        <taxon>Aspergillaceae</taxon>
        <taxon>Aspergillus</taxon>
        <taxon>Aspergillus subgen. Circumdati</taxon>
    </lineage>
</organism>
<dbReference type="InterPro" id="IPR020810">
    <property type="entry name" value="Enolase_C"/>
</dbReference>
<keyword evidence="8 13" id="KW-0648">Protein biosynthesis</keyword>
<proteinExistence type="inferred from homology"/>
<evidence type="ECO:0000259" key="16">
    <source>
        <dbReference type="SMART" id="SM01193"/>
    </source>
</evidence>
<dbReference type="SFLD" id="SFLDF00002">
    <property type="entry name" value="enolase"/>
    <property type="match status" value="1"/>
</dbReference>
<dbReference type="InterPro" id="IPR020811">
    <property type="entry name" value="Enolase_N"/>
</dbReference>
<keyword evidence="9" id="KW-0175">Coiled coil</keyword>
<comment type="similarity">
    <text evidence="3">Belongs to the enolase family.</text>
</comment>
<comment type="function">
    <text evidence="13">Component of the eukaryotic translation initiation factor 3 (eIF-3) complex, which is involved in protein synthesis of a specialized repertoire of mRNAs and, together with other initiation factors, stimulates binding of mRNA and methionyl-tRNAi to the 40S ribosome. The eIF-3 complex specifically targets and initiates translation of a subset of mRNAs involved in cell proliferation.</text>
</comment>
<evidence type="ECO:0000313" key="17">
    <source>
        <dbReference type="EMBL" id="KNG87246.1"/>
    </source>
</evidence>
<dbReference type="AlphaFoldDB" id="A0A0L1J5Z9"/>
<feature type="domain" description="Enolase N-terminal" evidence="16">
    <location>
        <begin position="3"/>
        <end position="134"/>
    </location>
</feature>
<evidence type="ECO:0000256" key="11">
    <source>
        <dbReference type="ARBA" id="ARBA00023239"/>
    </source>
</evidence>
<feature type="compositionally biased region" description="Basic and acidic residues" evidence="14">
    <location>
        <begin position="522"/>
        <end position="535"/>
    </location>
</feature>
<evidence type="ECO:0000256" key="9">
    <source>
        <dbReference type="ARBA" id="ARBA00023054"/>
    </source>
</evidence>
<dbReference type="HAMAP" id="MF_00318">
    <property type="entry name" value="Enolase"/>
    <property type="match status" value="1"/>
</dbReference>
<comment type="cofactor">
    <cofactor evidence="1">
        <name>Mg(2+)</name>
        <dbReference type="ChEBI" id="CHEBI:18420"/>
    </cofactor>
</comment>
<evidence type="ECO:0000256" key="3">
    <source>
        <dbReference type="ARBA" id="ARBA00009604"/>
    </source>
</evidence>
<comment type="similarity">
    <text evidence="13">Belongs to the eIF-3 subunit J family.</text>
</comment>
<keyword evidence="5 13" id="KW-0963">Cytoplasm</keyword>
<dbReference type="HAMAP" id="MF_03009">
    <property type="entry name" value="eIF3j"/>
    <property type="match status" value="1"/>
</dbReference>
<evidence type="ECO:0000256" key="13">
    <source>
        <dbReference type="HAMAP-Rule" id="MF_03009"/>
    </source>
</evidence>
<evidence type="ECO:0000256" key="6">
    <source>
        <dbReference type="ARBA" id="ARBA00022540"/>
    </source>
</evidence>
<dbReference type="EMBL" id="JNOM01000087">
    <property type="protein sequence ID" value="KNG87246.1"/>
    <property type="molecule type" value="Genomic_DNA"/>
</dbReference>
<dbReference type="PANTHER" id="PTHR11902:SF1">
    <property type="entry name" value="ENOLASE"/>
    <property type="match status" value="1"/>
</dbReference>
<feature type="domain" description="Enolase C-terminal TIM barrel" evidence="15">
    <location>
        <begin position="143"/>
        <end position="435"/>
    </location>
</feature>
<dbReference type="PRINTS" id="PR00148">
    <property type="entry name" value="ENOLASE"/>
</dbReference>
<dbReference type="GO" id="GO:0016282">
    <property type="term" value="C:eukaryotic 43S preinitiation complex"/>
    <property type="evidence" value="ECO:0007669"/>
    <property type="project" value="UniProtKB-UniRule"/>
</dbReference>
<dbReference type="STRING" id="1509407.A0A0L1J5Z9"/>
<accession>A0A0L1J5Z9</accession>
<comment type="pathway">
    <text evidence="2">Carbohydrate degradation; glycolysis; pyruvate from D-glyceraldehyde 3-phosphate: step 4/5.</text>
</comment>
<feature type="region of interest" description="Disordered" evidence="14">
    <location>
        <begin position="662"/>
        <end position="714"/>
    </location>
</feature>
<dbReference type="GO" id="GO:0000287">
    <property type="term" value="F:magnesium ion binding"/>
    <property type="evidence" value="ECO:0007669"/>
    <property type="project" value="InterPro"/>
</dbReference>
<dbReference type="GO" id="GO:0003743">
    <property type="term" value="F:translation initiation factor activity"/>
    <property type="evidence" value="ECO:0007669"/>
    <property type="project" value="UniProtKB-UniRule"/>
</dbReference>
<dbReference type="OrthoDB" id="1739814at2759"/>
<dbReference type="GO" id="GO:0005852">
    <property type="term" value="C:eukaryotic translation initiation factor 3 complex"/>
    <property type="evidence" value="ECO:0007669"/>
    <property type="project" value="UniProtKB-UniRule"/>
</dbReference>
<dbReference type="Pfam" id="PF03952">
    <property type="entry name" value="Enolase_N"/>
    <property type="match status" value="1"/>
</dbReference>
<dbReference type="FunFam" id="3.30.390.10:FF:000001">
    <property type="entry name" value="Enolase"/>
    <property type="match status" value="1"/>
</dbReference>
<evidence type="ECO:0000256" key="7">
    <source>
        <dbReference type="ARBA" id="ARBA00022842"/>
    </source>
</evidence>
<feature type="compositionally biased region" description="Basic and acidic residues" evidence="14">
    <location>
        <begin position="556"/>
        <end position="567"/>
    </location>
</feature>
<evidence type="ECO:0000313" key="18">
    <source>
        <dbReference type="Proteomes" id="UP000037505"/>
    </source>
</evidence>
<dbReference type="FunFam" id="3.20.20.120:FF:000002">
    <property type="entry name" value="Enolase 1"/>
    <property type="match status" value="1"/>
</dbReference>
<dbReference type="RefSeq" id="XP_015408169.1">
    <property type="nucleotide sequence ID" value="XM_015548810.1"/>
</dbReference>
<comment type="caution">
    <text evidence="17">The sequence shown here is derived from an EMBL/GenBank/DDBJ whole genome shotgun (WGS) entry which is preliminary data.</text>
</comment>
<dbReference type="InterPro" id="IPR020809">
    <property type="entry name" value="Enolase_CS"/>
</dbReference>
<evidence type="ECO:0000256" key="14">
    <source>
        <dbReference type="SAM" id="MobiDB-lite"/>
    </source>
</evidence>
<dbReference type="NCBIfam" id="TIGR01060">
    <property type="entry name" value="eno"/>
    <property type="match status" value="1"/>
</dbReference>
<keyword evidence="11" id="KW-0456">Lyase</keyword>
<dbReference type="InterPro" id="IPR013906">
    <property type="entry name" value="eIF3j"/>
</dbReference>
<dbReference type="SFLD" id="SFLDG00178">
    <property type="entry name" value="enolase"/>
    <property type="match status" value="1"/>
</dbReference>
<dbReference type="InterPro" id="IPR029017">
    <property type="entry name" value="Enolase-like_N"/>
</dbReference>
<reference evidence="17 18" key="1">
    <citation type="submission" date="2014-06" db="EMBL/GenBank/DDBJ databases">
        <title>The Genome of the Aflatoxigenic Filamentous Fungus Aspergillus nomius.</title>
        <authorList>
            <person name="Moore M.G."/>
            <person name="Shannon B.M."/>
            <person name="Brian M.M."/>
        </authorList>
    </citation>
    <scope>NUCLEOTIDE SEQUENCE [LARGE SCALE GENOMIC DNA]</scope>
    <source>
        <strain evidence="17 18">NRRL 13137</strain>
    </source>
</reference>
<feature type="region of interest" description="Disordered" evidence="14">
    <location>
        <begin position="453"/>
        <end position="575"/>
    </location>
</feature>
<keyword evidence="6 13" id="KW-0396">Initiation factor</keyword>
<feature type="compositionally biased region" description="Acidic residues" evidence="14">
    <location>
        <begin position="700"/>
        <end position="714"/>
    </location>
</feature>
<evidence type="ECO:0000256" key="1">
    <source>
        <dbReference type="ARBA" id="ARBA00001946"/>
    </source>
</evidence>
<evidence type="ECO:0000256" key="4">
    <source>
        <dbReference type="ARBA" id="ARBA00011738"/>
    </source>
</evidence>
<dbReference type="CDD" id="cd03313">
    <property type="entry name" value="enolase"/>
    <property type="match status" value="1"/>
</dbReference>
<comment type="subcellular location">
    <subcellularLocation>
        <location evidence="13">Cytoplasm</location>
    </subcellularLocation>
</comment>